<dbReference type="PROSITE" id="PS51819">
    <property type="entry name" value="VOC"/>
    <property type="match status" value="1"/>
</dbReference>
<feature type="domain" description="VOC" evidence="1">
    <location>
        <begin position="7"/>
        <end position="124"/>
    </location>
</feature>
<dbReference type="Gene3D" id="3.10.180.10">
    <property type="entry name" value="2,3-Dihydroxybiphenyl 1,2-Dioxygenase, domain 1"/>
    <property type="match status" value="1"/>
</dbReference>
<evidence type="ECO:0000313" key="3">
    <source>
        <dbReference type="Proteomes" id="UP000436016"/>
    </source>
</evidence>
<dbReference type="AlphaFoldDB" id="A0A6B0TJA2"/>
<dbReference type="Proteomes" id="UP000436016">
    <property type="component" value="Unassembled WGS sequence"/>
</dbReference>
<sequence>MSDLHGRIHWTELMTRDVQGAIDYYTKVCGWSVDGMEMPEGMYYVAKKGDDMVAGMMNMAEMPGMEDVPPHWFSYIAVDDVDKAVDQTRSGGGTVMREPWDVGGVGRIAIIKDPTGAAIGLMTPSDDG</sequence>
<dbReference type="SUPFAM" id="SSF54593">
    <property type="entry name" value="Glyoxalase/Bleomycin resistance protein/Dihydroxybiphenyl dioxygenase"/>
    <property type="match status" value="1"/>
</dbReference>
<dbReference type="PANTHER" id="PTHR33993">
    <property type="entry name" value="GLYOXALASE-RELATED"/>
    <property type="match status" value="1"/>
</dbReference>
<comment type="caution">
    <text evidence="2">The sequence shown here is derived from an EMBL/GenBank/DDBJ whole genome shotgun (WGS) entry which is preliminary data.</text>
</comment>
<dbReference type="EMBL" id="WUWG01000001">
    <property type="protein sequence ID" value="MXU64457.1"/>
    <property type="molecule type" value="Genomic_DNA"/>
</dbReference>
<gene>
    <name evidence="2" type="ORF">GSH16_03280</name>
</gene>
<dbReference type="RefSeq" id="WP_160851855.1">
    <property type="nucleotide sequence ID" value="NZ_WUWG01000001.1"/>
</dbReference>
<dbReference type="InterPro" id="IPR037523">
    <property type="entry name" value="VOC_core"/>
</dbReference>
<accession>A0A6B0TJA2</accession>
<dbReference type="InterPro" id="IPR004360">
    <property type="entry name" value="Glyas_Fos-R_dOase_dom"/>
</dbReference>
<proteinExistence type="predicted"/>
<organism evidence="2 3">
    <name type="scientific">Oceanomicrobium pacificus</name>
    <dbReference type="NCBI Taxonomy" id="2692916"/>
    <lineage>
        <taxon>Bacteria</taxon>
        <taxon>Pseudomonadati</taxon>
        <taxon>Pseudomonadota</taxon>
        <taxon>Alphaproteobacteria</taxon>
        <taxon>Rhodobacterales</taxon>
        <taxon>Paracoccaceae</taxon>
        <taxon>Oceanomicrobium</taxon>
    </lineage>
</organism>
<name>A0A6B0TJA2_9RHOB</name>
<evidence type="ECO:0000259" key="1">
    <source>
        <dbReference type="PROSITE" id="PS51819"/>
    </source>
</evidence>
<evidence type="ECO:0000313" key="2">
    <source>
        <dbReference type="EMBL" id="MXU64457.1"/>
    </source>
</evidence>
<reference evidence="2 3" key="1">
    <citation type="submission" date="2019-12" db="EMBL/GenBank/DDBJ databases">
        <title>Strain KN286 was isolated from seawater, which was collected from Caroline Seamount in the tropical western Pacific.</title>
        <authorList>
            <person name="Wang Q."/>
        </authorList>
    </citation>
    <scope>NUCLEOTIDE SEQUENCE [LARGE SCALE GENOMIC DNA]</scope>
    <source>
        <strain evidence="2 3">KN286</strain>
    </source>
</reference>
<dbReference type="InterPro" id="IPR029068">
    <property type="entry name" value="Glyas_Bleomycin-R_OHBP_Dase"/>
</dbReference>
<dbReference type="PANTHER" id="PTHR33993:SF14">
    <property type="entry name" value="GB|AAF24581.1"/>
    <property type="match status" value="1"/>
</dbReference>
<dbReference type="Pfam" id="PF00903">
    <property type="entry name" value="Glyoxalase"/>
    <property type="match status" value="1"/>
</dbReference>
<keyword evidence="3" id="KW-1185">Reference proteome</keyword>
<dbReference type="CDD" id="cd07247">
    <property type="entry name" value="SgaA_N_like"/>
    <property type="match status" value="1"/>
</dbReference>
<protein>
    <submittedName>
        <fullName evidence="2">VOC family protein</fullName>
    </submittedName>
</protein>
<dbReference type="InterPro" id="IPR052164">
    <property type="entry name" value="Anthracycline_SecMetBiosynth"/>
</dbReference>